<dbReference type="GO" id="GO:0080031">
    <property type="term" value="F:methyl salicylate esterase activity"/>
    <property type="evidence" value="ECO:0007669"/>
    <property type="project" value="TreeGrafter"/>
</dbReference>
<dbReference type="PANTHER" id="PTHR10992:SF1035">
    <property type="entry name" value="ESTERASE PIR7A-RELATED"/>
    <property type="match status" value="1"/>
</dbReference>
<dbReference type="GO" id="GO:0009696">
    <property type="term" value="P:salicylic acid metabolic process"/>
    <property type="evidence" value="ECO:0007669"/>
    <property type="project" value="TreeGrafter"/>
</dbReference>
<evidence type="ECO:0000259" key="1">
    <source>
        <dbReference type="Pfam" id="PF12697"/>
    </source>
</evidence>
<accession>A0AAD1IV33</accession>
<dbReference type="GO" id="GO:0080032">
    <property type="term" value="F:methyl jasmonate esterase activity"/>
    <property type="evidence" value="ECO:0007669"/>
    <property type="project" value="TreeGrafter"/>
</dbReference>
<gene>
    <name evidence="2" type="ORF">MMON_15310</name>
</gene>
<dbReference type="Proteomes" id="UP000466039">
    <property type="component" value="Chromosome"/>
</dbReference>
<protein>
    <submittedName>
        <fullName evidence="2">Esterase</fullName>
    </submittedName>
</protein>
<proteinExistence type="predicted"/>
<dbReference type="GO" id="GO:0080030">
    <property type="term" value="F:methyl indole-3-acetate esterase activity"/>
    <property type="evidence" value="ECO:0007669"/>
    <property type="project" value="TreeGrafter"/>
</dbReference>
<dbReference type="Gene3D" id="3.40.50.1820">
    <property type="entry name" value="alpha/beta hydrolase"/>
    <property type="match status" value="1"/>
</dbReference>
<dbReference type="InterPro" id="IPR000073">
    <property type="entry name" value="AB_hydrolase_1"/>
</dbReference>
<dbReference type="GO" id="GO:0009694">
    <property type="term" value="P:jasmonic acid metabolic process"/>
    <property type="evidence" value="ECO:0007669"/>
    <property type="project" value="TreeGrafter"/>
</dbReference>
<reference evidence="2 3" key="1">
    <citation type="journal article" date="2019" name="Emerg. Microbes Infect.">
        <title>Comprehensive subspecies identification of 175 nontuberculous mycobacteria species based on 7547 genomic profiles.</title>
        <authorList>
            <person name="Matsumoto Y."/>
            <person name="Kinjo T."/>
            <person name="Motooka D."/>
            <person name="Nabeya D."/>
            <person name="Jung N."/>
            <person name="Uechi K."/>
            <person name="Horii T."/>
            <person name="Iida T."/>
            <person name="Fujita J."/>
            <person name="Nakamura S."/>
        </authorList>
    </citation>
    <scope>NUCLEOTIDE SEQUENCE [LARGE SCALE GENOMIC DNA]</scope>
    <source>
        <strain evidence="2 3">JCM 15658</strain>
    </source>
</reference>
<name>A0AAD1IV33_MYCMB</name>
<dbReference type="InterPro" id="IPR029058">
    <property type="entry name" value="AB_hydrolase_fold"/>
</dbReference>
<evidence type="ECO:0000313" key="2">
    <source>
        <dbReference type="EMBL" id="BBZ60230.1"/>
    </source>
</evidence>
<dbReference type="SUPFAM" id="SSF53474">
    <property type="entry name" value="alpha/beta-Hydrolases"/>
    <property type="match status" value="1"/>
</dbReference>
<keyword evidence="3" id="KW-1185">Reference proteome</keyword>
<dbReference type="PANTHER" id="PTHR10992">
    <property type="entry name" value="METHYLESTERASE FAMILY MEMBER"/>
    <property type="match status" value="1"/>
</dbReference>
<dbReference type="EMBL" id="AP022617">
    <property type="protein sequence ID" value="BBZ60230.1"/>
    <property type="molecule type" value="Genomic_DNA"/>
</dbReference>
<feature type="domain" description="AB hydrolase-1" evidence="1">
    <location>
        <begin position="18"/>
        <end position="220"/>
    </location>
</feature>
<organism evidence="2 3">
    <name type="scientific">Mycolicibacterium monacense</name>
    <name type="common">Mycobacterium monacense</name>
    <dbReference type="NCBI Taxonomy" id="85693"/>
    <lineage>
        <taxon>Bacteria</taxon>
        <taxon>Bacillati</taxon>
        <taxon>Actinomycetota</taxon>
        <taxon>Actinomycetes</taxon>
        <taxon>Mycobacteriales</taxon>
        <taxon>Mycobacteriaceae</taxon>
        <taxon>Mycolicibacterium</taxon>
    </lineage>
</organism>
<evidence type="ECO:0000313" key="3">
    <source>
        <dbReference type="Proteomes" id="UP000466039"/>
    </source>
</evidence>
<sequence>MYWTYESHAGSVKSMATFVLIPGACHGAWCFDDLVGALRNRGHRADAHTLTGVAERAHLAHAGVNLDTHITDMCEAVAAMPDDDLVLVGHSYGGMVITAVADRMPDRVDALVYLDALVPRDGESCWDLVNDAERQWYLGVDDTGYGVPPLPFFDDRASSHPLASLLQPIRLAGGADGVRRRDYAYALNWPGQSPMRRSYERVRDDPAWTVHELDGKHNLMRDNPDDLLRILLAAAAH</sequence>
<dbReference type="InterPro" id="IPR045889">
    <property type="entry name" value="MES/HNL"/>
</dbReference>
<dbReference type="Pfam" id="PF12697">
    <property type="entry name" value="Abhydrolase_6"/>
    <property type="match status" value="1"/>
</dbReference>
<dbReference type="AlphaFoldDB" id="A0AAD1IV33"/>